<name>A0A914ELU2_9BILA</name>
<dbReference type="AlphaFoldDB" id="A0A914ELU2"/>
<proteinExistence type="predicted"/>
<dbReference type="Proteomes" id="UP000887540">
    <property type="component" value="Unplaced"/>
</dbReference>
<reference evidence="2" key="1">
    <citation type="submission" date="2022-11" db="UniProtKB">
        <authorList>
            <consortium name="WormBaseParasite"/>
        </authorList>
    </citation>
    <scope>IDENTIFICATION</scope>
</reference>
<evidence type="ECO:0000313" key="1">
    <source>
        <dbReference type="Proteomes" id="UP000887540"/>
    </source>
</evidence>
<evidence type="ECO:0000313" key="2">
    <source>
        <dbReference type="WBParaSite" id="ACRNAN_scaffold9131.g23528.t1"/>
    </source>
</evidence>
<sequence>MIITIKCISIHAHQTLMKNSKWLRFMMEKEFTKYPVPNIIIISIITTIHMKEKKFKALIFVLEDLYKNLKL</sequence>
<dbReference type="WBParaSite" id="ACRNAN_scaffold9131.g23528.t1">
    <property type="protein sequence ID" value="ACRNAN_scaffold9131.g23528.t1"/>
    <property type="gene ID" value="ACRNAN_scaffold9131.g23528"/>
</dbReference>
<organism evidence="1 2">
    <name type="scientific">Acrobeloides nanus</name>
    <dbReference type="NCBI Taxonomy" id="290746"/>
    <lineage>
        <taxon>Eukaryota</taxon>
        <taxon>Metazoa</taxon>
        <taxon>Ecdysozoa</taxon>
        <taxon>Nematoda</taxon>
        <taxon>Chromadorea</taxon>
        <taxon>Rhabditida</taxon>
        <taxon>Tylenchina</taxon>
        <taxon>Cephalobomorpha</taxon>
        <taxon>Cephaloboidea</taxon>
        <taxon>Cephalobidae</taxon>
        <taxon>Acrobeloides</taxon>
    </lineage>
</organism>
<accession>A0A914ELU2</accession>
<keyword evidence="1" id="KW-1185">Reference proteome</keyword>
<protein>
    <submittedName>
        <fullName evidence="2">Ovule protein</fullName>
    </submittedName>
</protein>